<dbReference type="InterPro" id="IPR005754">
    <property type="entry name" value="Sortase"/>
</dbReference>
<keyword evidence="2" id="KW-0812">Transmembrane</keyword>
<evidence type="ECO:0000256" key="2">
    <source>
        <dbReference type="SAM" id="Phobius"/>
    </source>
</evidence>
<gene>
    <name evidence="3" type="ORF">A3D06_01745</name>
</gene>
<organism evidence="3 4">
    <name type="scientific">Candidatus Roizmanbacteria bacterium RIFCSPHIGHO2_02_FULL_40_9</name>
    <dbReference type="NCBI Taxonomy" id="1802042"/>
    <lineage>
        <taxon>Bacteria</taxon>
        <taxon>Candidatus Roizmaniibacteriota</taxon>
    </lineage>
</organism>
<comment type="caution">
    <text evidence="3">The sequence shown here is derived from an EMBL/GenBank/DDBJ whole genome shotgun (WGS) entry which is preliminary data.</text>
</comment>
<reference evidence="3 4" key="1">
    <citation type="journal article" date="2016" name="Nat. Commun.">
        <title>Thousands of microbial genomes shed light on interconnected biogeochemical processes in an aquifer system.</title>
        <authorList>
            <person name="Anantharaman K."/>
            <person name="Brown C.T."/>
            <person name="Hug L.A."/>
            <person name="Sharon I."/>
            <person name="Castelle C.J."/>
            <person name="Probst A.J."/>
            <person name="Thomas B.C."/>
            <person name="Singh A."/>
            <person name="Wilkins M.J."/>
            <person name="Karaoz U."/>
            <person name="Brodie E.L."/>
            <person name="Williams K.H."/>
            <person name="Hubbard S.S."/>
            <person name="Banfield J.F."/>
        </authorList>
    </citation>
    <scope>NUCLEOTIDE SEQUENCE [LARGE SCALE GENOMIC DNA]</scope>
</reference>
<dbReference type="Pfam" id="PF04203">
    <property type="entry name" value="Sortase"/>
    <property type="match status" value="1"/>
</dbReference>
<dbReference type="Proteomes" id="UP000177027">
    <property type="component" value="Unassembled WGS sequence"/>
</dbReference>
<evidence type="ECO:0000313" key="4">
    <source>
        <dbReference type="Proteomes" id="UP000177027"/>
    </source>
</evidence>
<evidence type="ECO:0000313" key="3">
    <source>
        <dbReference type="EMBL" id="OGK28798.1"/>
    </source>
</evidence>
<keyword evidence="2" id="KW-1133">Transmembrane helix</keyword>
<dbReference type="SUPFAM" id="SSF63817">
    <property type="entry name" value="Sortase"/>
    <property type="match status" value="1"/>
</dbReference>
<dbReference type="GO" id="GO:0016787">
    <property type="term" value="F:hydrolase activity"/>
    <property type="evidence" value="ECO:0007669"/>
    <property type="project" value="UniProtKB-KW"/>
</dbReference>
<dbReference type="EMBL" id="MFZS01000028">
    <property type="protein sequence ID" value="OGK28798.1"/>
    <property type="molecule type" value="Genomic_DNA"/>
</dbReference>
<evidence type="ECO:0008006" key="5">
    <source>
        <dbReference type="Google" id="ProtNLM"/>
    </source>
</evidence>
<keyword evidence="1" id="KW-0378">Hydrolase</keyword>
<keyword evidence="2" id="KW-0472">Membrane</keyword>
<dbReference type="Gene3D" id="2.40.260.10">
    <property type="entry name" value="Sortase"/>
    <property type="match status" value="1"/>
</dbReference>
<dbReference type="NCBIfam" id="TIGR01076">
    <property type="entry name" value="sortase_fam"/>
    <property type="match status" value="1"/>
</dbReference>
<feature type="transmembrane region" description="Helical" evidence="2">
    <location>
        <begin position="20"/>
        <end position="38"/>
    </location>
</feature>
<accession>A0A1F7HC72</accession>
<protein>
    <recommendedName>
        <fullName evidence="5">Sortase</fullName>
    </recommendedName>
</protein>
<dbReference type="AlphaFoldDB" id="A0A1F7HC72"/>
<dbReference type="InterPro" id="IPR023365">
    <property type="entry name" value="Sortase_dom-sf"/>
</dbReference>
<evidence type="ECO:0000256" key="1">
    <source>
        <dbReference type="ARBA" id="ARBA00022801"/>
    </source>
</evidence>
<name>A0A1F7HC72_9BACT</name>
<proteinExistence type="predicted"/>
<sequence>MALYRYKKKIFGKKKRLLTVISYISMTAGALFLFWSFYPVIASEIYSQLFVESSVESPLPESQSAVSVQKANSIKGSQNKFSTNLVDYTKASNWFTNGERDIDRGIKARTDVREYTLDIPKLGIQGARVIVDGENLLDGLIQYRPEILPGQLGTVNVFGHSSIPQFFNVKNYKTIFTYIPTLDRGDIIYATVDGVKYKYEVYGRKVVEPNEVAVLESHYDDVYLQLITCVPLGSWAKRHIAQARLVELPQ</sequence>